<organism evidence="1 2">
    <name type="scientific">Wuchereria bancrofti</name>
    <dbReference type="NCBI Taxonomy" id="6293"/>
    <lineage>
        <taxon>Eukaryota</taxon>
        <taxon>Metazoa</taxon>
        <taxon>Ecdysozoa</taxon>
        <taxon>Nematoda</taxon>
        <taxon>Chromadorea</taxon>
        <taxon>Rhabditida</taxon>
        <taxon>Spirurina</taxon>
        <taxon>Spiruromorpha</taxon>
        <taxon>Filarioidea</taxon>
        <taxon>Onchocercidae</taxon>
        <taxon>Wuchereria</taxon>
    </lineage>
</organism>
<evidence type="ECO:0008006" key="3">
    <source>
        <dbReference type="Google" id="ProtNLM"/>
    </source>
</evidence>
<evidence type="ECO:0000313" key="2">
    <source>
        <dbReference type="Proteomes" id="UP000004810"/>
    </source>
</evidence>
<dbReference type="Proteomes" id="UP000004810">
    <property type="component" value="Unassembled WGS sequence"/>
</dbReference>
<gene>
    <name evidence="1" type="ORF">WUBG_12614</name>
</gene>
<dbReference type="EMBL" id="ADBV01009016">
    <property type="protein sequence ID" value="EJW76481.1"/>
    <property type="molecule type" value="Genomic_DNA"/>
</dbReference>
<sequence>MGRLKESLRVSNVYEQDMRQVIAKKGKLLCFHCKGPHNTALCPLSYKELTQTVDSNKENWIRSQSLILLPKREFKGRSEPYY</sequence>
<proteinExistence type="predicted"/>
<dbReference type="AlphaFoldDB" id="J9E2L4"/>
<name>J9E2L4_WUCBA</name>
<protein>
    <recommendedName>
        <fullName evidence="3">Eukaryotic translation initiation factor 3 subunit G N-terminal domain-containing protein</fullName>
    </recommendedName>
</protein>
<accession>J9E2L4</accession>
<comment type="caution">
    <text evidence="1">The sequence shown here is derived from an EMBL/GenBank/DDBJ whole genome shotgun (WGS) entry which is preliminary data.</text>
</comment>
<evidence type="ECO:0000313" key="1">
    <source>
        <dbReference type="EMBL" id="EJW76481.1"/>
    </source>
</evidence>
<reference evidence="2" key="1">
    <citation type="submission" date="2012-08" db="EMBL/GenBank/DDBJ databases">
        <title>The Genome Sequence of Wuchereria bancrofti.</title>
        <authorList>
            <person name="Nutman T.B."/>
            <person name="Fink D.L."/>
            <person name="Russ C."/>
            <person name="Young S."/>
            <person name="Zeng Q."/>
            <person name="Koehrsen M."/>
            <person name="Alvarado L."/>
            <person name="Berlin A."/>
            <person name="Chapman S.B."/>
            <person name="Chen Z."/>
            <person name="Freedman E."/>
            <person name="Gellesch M."/>
            <person name="Goldberg J."/>
            <person name="Griggs A."/>
            <person name="Gujja S."/>
            <person name="Heilman E.R."/>
            <person name="Heiman D."/>
            <person name="Hepburn T."/>
            <person name="Howarth C."/>
            <person name="Jen D."/>
            <person name="Larson L."/>
            <person name="Lewis B."/>
            <person name="Mehta T."/>
            <person name="Park D."/>
            <person name="Pearson M."/>
            <person name="Roberts A."/>
            <person name="Saif S."/>
            <person name="Shea T."/>
            <person name="Shenoy N."/>
            <person name="Sisk P."/>
            <person name="Stolte C."/>
            <person name="Sykes S."/>
            <person name="Walk T."/>
            <person name="White J."/>
            <person name="Yandava C."/>
            <person name="Haas B."/>
            <person name="Henn M.R."/>
            <person name="Nusbaum C."/>
            <person name="Birren B."/>
        </authorList>
    </citation>
    <scope>NUCLEOTIDE SEQUENCE [LARGE SCALE GENOMIC DNA]</scope>
    <source>
        <strain evidence="2">NA</strain>
    </source>
</reference>